<feature type="repeat" description="WD" evidence="3">
    <location>
        <begin position="95"/>
        <end position="128"/>
    </location>
</feature>
<dbReference type="InterPro" id="IPR015943">
    <property type="entry name" value="WD40/YVTN_repeat-like_dom_sf"/>
</dbReference>
<dbReference type="Pfam" id="PF00400">
    <property type="entry name" value="WD40"/>
    <property type="match status" value="4"/>
</dbReference>
<keyword evidence="5" id="KW-1185">Reference proteome</keyword>
<dbReference type="PROSITE" id="PS50294">
    <property type="entry name" value="WD_REPEATS_REGION"/>
    <property type="match status" value="2"/>
</dbReference>
<dbReference type="AlphaFoldDB" id="A0A9W3BGI1"/>
<dbReference type="SUPFAM" id="SSF50978">
    <property type="entry name" value="WD40 repeat-like"/>
    <property type="match status" value="1"/>
</dbReference>
<dbReference type="PRINTS" id="PR00320">
    <property type="entry name" value="GPROTEINBRPT"/>
</dbReference>
<dbReference type="PROSITE" id="PS50082">
    <property type="entry name" value="WD_REPEATS_2"/>
    <property type="match status" value="3"/>
</dbReference>
<dbReference type="InterPro" id="IPR036322">
    <property type="entry name" value="WD40_repeat_dom_sf"/>
</dbReference>
<accession>A0A9W3BGI1</accession>
<evidence type="ECO:0000313" key="6">
    <source>
        <dbReference type="RefSeq" id="XP_055898537.1"/>
    </source>
</evidence>
<evidence type="ECO:0000256" key="3">
    <source>
        <dbReference type="PROSITE-ProRule" id="PRU00221"/>
    </source>
</evidence>
<dbReference type="RefSeq" id="XP_055898537.1">
    <property type="nucleotide sequence ID" value="XM_056042562.1"/>
</dbReference>
<dbReference type="OrthoDB" id="6262491at2759"/>
<dbReference type="PANTHER" id="PTHR19869">
    <property type="entry name" value="SPERMATID WD-REPEAT PROTEIN"/>
    <property type="match status" value="1"/>
</dbReference>
<evidence type="ECO:0000256" key="1">
    <source>
        <dbReference type="ARBA" id="ARBA00022574"/>
    </source>
</evidence>
<reference evidence="6" key="1">
    <citation type="submission" date="2025-08" db="UniProtKB">
        <authorList>
            <consortium name="RefSeq"/>
        </authorList>
    </citation>
    <scope>IDENTIFICATION</scope>
</reference>
<evidence type="ECO:0000313" key="5">
    <source>
        <dbReference type="Proteomes" id="UP001165740"/>
    </source>
</evidence>
<keyword evidence="2" id="KW-0677">Repeat</keyword>
<dbReference type="PANTHER" id="PTHR19869:SF1">
    <property type="entry name" value="WD REPEAT-CONTAINING PROTEIN 31"/>
    <property type="match status" value="1"/>
</dbReference>
<feature type="repeat" description="WD" evidence="3">
    <location>
        <begin position="268"/>
        <end position="311"/>
    </location>
</feature>
<protein>
    <submittedName>
        <fullName evidence="6">WD repeat-containing protein 31-like isoform X1</fullName>
    </submittedName>
</protein>
<dbReference type="GeneID" id="106062179"/>
<name>A0A9W3BGI1_BIOGL</name>
<feature type="region of interest" description="Disordered" evidence="4">
    <location>
        <begin position="1"/>
        <end position="23"/>
    </location>
</feature>
<dbReference type="InterPro" id="IPR001680">
    <property type="entry name" value="WD40_rpt"/>
</dbReference>
<dbReference type="Gene3D" id="2.130.10.10">
    <property type="entry name" value="YVTN repeat-like/Quinoprotein amine dehydrogenase"/>
    <property type="match status" value="2"/>
</dbReference>
<evidence type="ECO:0000256" key="2">
    <source>
        <dbReference type="ARBA" id="ARBA00022737"/>
    </source>
</evidence>
<dbReference type="InterPro" id="IPR020472">
    <property type="entry name" value="WD40_PAC1"/>
</dbReference>
<organism evidence="5 6">
    <name type="scientific">Biomphalaria glabrata</name>
    <name type="common">Bloodfluke planorb</name>
    <name type="synonym">Freshwater snail</name>
    <dbReference type="NCBI Taxonomy" id="6526"/>
    <lineage>
        <taxon>Eukaryota</taxon>
        <taxon>Metazoa</taxon>
        <taxon>Spiralia</taxon>
        <taxon>Lophotrochozoa</taxon>
        <taxon>Mollusca</taxon>
        <taxon>Gastropoda</taxon>
        <taxon>Heterobranchia</taxon>
        <taxon>Euthyneura</taxon>
        <taxon>Panpulmonata</taxon>
        <taxon>Hygrophila</taxon>
        <taxon>Lymnaeoidea</taxon>
        <taxon>Planorbidae</taxon>
        <taxon>Biomphalaria</taxon>
    </lineage>
</organism>
<evidence type="ECO:0000256" key="4">
    <source>
        <dbReference type="SAM" id="MobiDB-lite"/>
    </source>
</evidence>
<gene>
    <name evidence="6" type="primary">LOC106062179</name>
</gene>
<dbReference type="PROSITE" id="PS00678">
    <property type="entry name" value="WD_REPEATS_1"/>
    <property type="match status" value="3"/>
</dbReference>
<proteinExistence type="predicted"/>
<dbReference type="InterPro" id="IPR040066">
    <property type="entry name" value="WDR31"/>
</dbReference>
<dbReference type="Proteomes" id="UP001165740">
    <property type="component" value="Chromosome 9"/>
</dbReference>
<dbReference type="OMA" id="KVICYPG"/>
<dbReference type="SMART" id="SM00320">
    <property type="entry name" value="WD40"/>
    <property type="match status" value="6"/>
</dbReference>
<feature type="repeat" description="WD" evidence="3">
    <location>
        <begin position="137"/>
        <end position="178"/>
    </location>
</feature>
<dbReference type="InterPro" id="IPR019775">
    <property type="entry name" value="WD40_repeat_CS"/>
</dbReference>
<dbReference type="CDD" id="cd00200">
    <property type="entry name" value="WD40"/>
    <property type="match status" value="1"/>
</dbReference>
<keyword evidence="1 3" id="KW-0853">WD repeat</keyword>
<sequence>MNLMGKLFSKRSRSRSKSAGDGRFTRPDLVSVASEAAHGGCGDTKLTVSNCNVKLQHTDAIASVACYLPGLCLSGSKDMCVLLYNYNSQKVINRWQGHTGPVTKVCYGSSCKGVFSSSRDKTIKLWEIGNPNFKQDFVGHSLVVTAIHLNKDNSLLCSGSRDNSVKLWDVESATCIKTNSIAQNLVTDLKFIPESSLIVQTGEDKQVRAFDVRSLQPVFTLPSKQYIQMCCDVSSDGNYVVSSSNGFSGKGCEVTIWDIRCRKLVKELFGHQEAVEACLFLPGSNAGHVISASRDCTVKLWNVPTGVQETQCCFSGSGPLTSLAAYQDGSVLVGSFNQGIHLLTLKDQNFVQVMYF</sequence>